<name>A0ACB9H1Y6_CICIN</name>
<proteinExistence type="predicted"/>
<accession>A0ACB9H1Y6</accession>
<reference evidence="2" key="1">
    <citation type="journal article" date="2022" name="Mol. Ecol. Resour.">
        <title>The genomes of chicory, endive, great burdock and yacon provide insights into Asteraceae palaeo-polyploidization history and plant inulin production.</title>
        <authorList>
            <person name="Fan W."/>
            <person name="Wang S."/>
            <person name="Wang H."/>
            <person name="Wang A."/>
            <person name="Jiang F."/>
            <person name="Liu H."/>
            <person name="Zhao H."/>
            <person name="Xu D."/>
            <person name="Zhang Y."/>
        </authorList>
    </citation>
    <scope>NUCLEOTIDE SEQUENCE [LARGE SCALE GENOMIC DNA]</scope>
    <source>
        <strain evidence="2">cv. Punajuju</strain>
    </source>
</reference>
<dbReference type="EMBL" id="CM042009">
    <property type="protein sequence ID" value="KAI3789848.1"/>
    <property type="molecule type" value="Genomic_DNA"/>
</dbReference>
<protein>
    <submittedName>
        <fullName evidence="1">Uncharacterized protein</fullName>
    </submittedName>
</protein>
<evidence type="ECO:0000313" key="2">
    <source>
        <dbReference type="Proteomes" id="UP001055811"/>
    </source>
</evidence>
<dbReference type="Proteomes" id="UP001055811">
    <property type="component" value="Linkage Group LG01"/>
</dbReference>
<keyword evidence="2" id="KW-1185">Reference proteome</keyword>
<comment type="caution">
    <text evidence="1">The sequence shown here is derived from an EMBL/GenBank/DDBJ whole genome shotgun (WGS) entry which is preliminary data.</text>
</comment>
<reference evidence="1 2" key="2">
    <citation type="journal article" date="2022" name="Mol. Ecol. Resour.">
        <title>The genomes of chicory, endive, great burdock and yacon provide insights into Asteraceae paleo-polyploidization history and plant inulin production.</title>
        <authorList>
            <person name="Fan W."/>
            <person name="Wang S."/>
            <person name="Wang H."/>
            <person name="Wang A."/>
            <person name="Jiang F."/>
            <person name="Liu H."/>
            <person name="Zhao H."/>
            <person name="Xu D."/>
            <person name="Zhang Y."/>
        </authorList>
    </citation>
    <scope>NUCLEOTIDE SEQUENCE [LARGE SCALE GENOMIC DNA]</scope>
    <source>
        <strain evidence="2">cv. Punajuju</strain>
        <tissue evidence="1">Leaves</tissue>
    </source>
</reference>
<evidence type="ECO:0000313" key="1">
    <source>
        <dbReference type="EMBL" id="KAI3789848.1"/>
    </source>
</evidence>
<sequence>MAGVLPSSISPYSLLHSSNDKLLTISNRYLSPSPIGNAKKHSVVCFSSKKGKPGFFDVILDYIEGGPKLRKWYGAADLNTEDGSISEEADESSEEDEIRDAVLVTDGDNEIGQTIILSLIIKRIRVKALVKDKRAAIESFGTYVESITGDPKDSSFLKKSLRGVRTIICPNEGFLSKVESLKGVQHVVILSQLSVYRGSSGVQAIMNSNARKLAEEDESALVASGVPYTIIRTGLLTNDRGGKTGFSFEKGCTVNGSLSKEDAAYVCIEALDVVPERGLEFEVVNGEEKVLNWKDQFGRLMEQA</sequence>
<gene>
    <name evidence="1" type="ORF">L2E82_02652</name>
</gene>
<organism evidence="1 2">
    <name type="scientific">Cichorium intybus</name>
    <name type="common">Chicory</name>
    <dbReference type="NCBI Taxonomy" id="13427"/>
    <lineage>
        <taxon>Eukaryota</taxon>
        <taxon>Viridiplantae</taxon>
        <taxon>Streptophyta</taxon>
        <taxon>Embryophyta</taxon>
        <taxon>Tracheophyta</taxon>
        <taxon>Spermatophyta</taxon>
        <taxon>Magnoliopsida</taxon>
        <taxon>eudicotyledons</taxon>
        <taxon>Gunneridae</taxon>
        <taxon>Pentapetalae</taxon>
        <taxon>asterids</taxon>
        <taxon>campanulids</taxon>
        <taxon>Asterales</taxon>
        <taxon>Asteraceae</taxon>
        <taxon>Cichorioideae</taxon>
        <taxon>Cichorieae</taxon>
        <taxon>Cichoriinae</taxon>
        <taxon>Cichorium</taxon>
    </lineage>
</organism>